<gene>
    <name evidence="1" type="ORF">LSG31_09800</name>
</gene>
<accession>A0ABY4CT53</accession>
<dbReference type="RefSeq" id="WP_347439089.1">
    <property type="nucleotide sequence ID" value="NZ_CP089291.1"/>
</dbReference>
<evidence type="ECO:0000313" key="1">
    <source>
        <dbReference type="EMBL" id="UOF92418.1"/>
    </source>
</evidence>
<evidence type="ECO:0000313" key="2">
    <source>
        <dbReference type="Proteomes" id="UP000830167"/>
    </source>
</evidence>
<dbReference type="Proteomes" id="UP000830167">
    <property type="component" value="Chromosome"/>
</dbReference>
<keyword evidence="2" id="KW-1185">Reference proteome</keyword>
<reference evidence="1" key="1">
    <citation type="submission" date="2021-12" db="EMBL/GenBank/DDBJ databases">
        <title>Alicyclobacillaceae gen. nov., sp. nov., isolated from chalcocite enrichment system.</title>
        <authorList>
            <person name="Jiang Z."/>
        </authorList>
    </citation>
    <scope>NUCLEOTIDE SEQUENCE</scope>
    <source>
        <strain evidence="1">MYW30-H2</strain>
    </source>
</reference>
<protein>
    <submittedName>
        <fullName evidence="1">Uncharacterized protein</fullName>
    </submittedName>
</protein>
<dbReference type="EMBL" id="CP089291">
    <property type="protein sequence ID" value="UOF92418.1"/>
    <property type="molecule type" value="Genomic_DNA"/>
</dbReference>
<organism evidence="1 2">
    <name type="scientific">Fodinisporobacter ferrooxydans</name>
    <dbReference type="NCBI Taxonomy" id="2901836"/>
    <lineage>
        <taxon>Bacteria</taxon>
        <taxon>Bacillati</taxon>
        <taxon>Bacillota</taxon>
        <taxon>Bacilli</taxon>
        <taxon>Bacillales</taxon>
        <taxon>Alicyclobacillaceae</taxon>
        <taxon>Fodinisporobacter</taxon>
    </lineage>
</organism>
<proteinExistence type="predicted"/>
<sequence length="124" mass="14506">MNYTINLFGYTIDCLLTIKNEQLTLEIPEKEQKSLKAYLKRVLVRYTELSEDELQSYEKIIYKALEVEKRNGNKLSEPTVKLPYEFSPEVKQHLVESAELRGMSATKLLIELIENKFQTTTNDE</sequence>
<name>A0ABY4CT53_9BACL</name>